<dbReference type="RefSeq" id="YP_009194980.1">
    <property type="nucleotide sequence ID" value="NC_028755.1"/>
</dbReference>
<reference evidence="1 2" key="1">
    <citation type="submission" date="2015-08" db="EMBL/GenBank/DDBJ databases">
        <title>The Complete Genome of Citrobacter freundii Myophage Margaery.</title>
        <authorList>
            <person name="Yi D."/>
            <person name="Cadungog J.N."/>
            <person name="Cahill J.L."/>
            <person name="Rasche E.S."/>
            <person name="Everett G.F.K."/>
        </authorList>
    </citation>
    <scope>NUCLEOTIDE SEQUENCE [LARGE SCALE GENOMIC DNA]</scope>
</reference>
<name>A0A0M4QW77_9CAUD</name>
<evidence type="ECO:0000313" key="2">
    <source>
        <dbReference type="Proteomes" id="UP000201970"/>
    </source>
</evidence>
<proteinExistence type="predicted"/>
<dbReference type="Proteomes" id="UP000201970">
    <property type="component" value="Segment"/>
</dbReference>
<dbReference type="EMBL" id="KT381880">
    <property type="protein sequence ID" value="ALF01854.1"/>
    <property type="molecule type" value="Genomic_DNA"/>
</dbReference>
<dbReference type="GeneID" id="26647350"/>
<keyword evidence="2" id="KW-1185">Reference proteome</keyword>
<accession>A0A0M4QW77</accession>
<gene>
    <name evidence="1" type="ORF">CPT_Margaery165</name>
</gene>
<protein>
    <submittedName>
        <fullName evidence="1">Uncharacterized protein</fullName>
    </submittedName>
</protein>
<sequence length="97" mass="11253">MLIVSRIKSYVRDRDILDVSPLVGETVTVRNYPVNLDHVTWIEDDATIVVEGKRHPAITFHLICSTPITWAGYENKEQRDNAIHAIERRMQFAEITY</sequence>
<dbReference type="KEGG" id="vg:26647350"/>
<organism evidence="1 2">
    <name type="scientific">Citrobacter phage Margaery</name>
    <dbReference type="NCBI Taxonomy" id="1701810"/>
    <lineage>
        <taxon>Viruses</taxon>
        <taxon>Duplodnaviria</taxon>
        <taxon>Heunggongvirae</taxon>
        <taxon>Uroviricota</taxon>
        <taxon>Caudoviricetes</taxon>
        <taxon>Pantevenvirales</taxon>
        <taxon>Straboviridae</taxon>
        <taxon>Pseudotevenvirus</taxon>
        <taxon>Pseudotevenvirus margaery</taxon>
    </lineage>
</organism>
<evidence type="ECO:0000313" key="1">
    <source>
        <dbReference type="EMBL" id="ALF01854.1"/>
    </source>
</evidence>